<evidence type="ECO:0000256" key="1">
    <source>
        <dbReference type="ARBA" id="ARBA00004429"/>
    </source>
</evidence>
<keyword evidence="6" id="KW-0739">Sodium transport</keyword>
<keyword evidence="2 6" id="KW-1003">Cell membrane</keyword>
<name>A0A4R5CSK7_9FLAO</name>
<evidence type="ECO:0000256" key="3">
    <source>
        <dbReference type="ARBA" id="ARBA00022692"/>
    </source>
</evidence>
<comment type="caution">
    <text evidence="7">The sequence shown here is derived from an EMBL/GenBank/DDBJ whole genome shotgun (WGS) entry which is preliminary data.</text>
</comment>
<evidence type="ECO:0000256" key="2">
    <source>
        <dbReference type="ARBA" id="ARBA00022475"/>
    </source>
</evidence>
<feature type="transmembrane region" description="Helical" evidence="6">
    <location>
        <begin position="408"/>
        <end position="425"/>
    </location>
</feature>
<dbReference type="InterPro" id="IPR004670">
    <property type="entry name" value="NhaA"/>
</dbReference>
<dbReference type="GO" id="GO:0015385">
    <property type="term" value="F:sodium:proton antiporter activity"/>
    <property type="evidence" value="ECO:0007669"/>
    <property type="project" value="UniProtKB-UniRule"/>
</dbReference>
<keyword evidence="6" id="KW-0915">Sodium</keyword>
<evidence type="ECO:0000256" key="4">
    <source>
        <dbReference type="ARBA" id="ARBA00022989"/>
    </source>
</evidence>
<gene>
    <name evidence="6 7" type="primary">nhaA</name>
    <name evidence="7" type="ORF">E0F98_10970</name>
</gene>
<dbReference type="GO" id="GO:0006885">
    <property type="term" value="P:regulation of pH"/>
    <property type="evidence" value="ECO:0007669"/>
    <property type="project" value="UniProtKB-UniRule"/>
</dbReference>
<dbReference type="PANTHER" id="PTHR30341:SF0">
    <property type="entry name" value="NA(+)_H(+) ANTIPORTER NHAA"/>
    <property type="match status" value="1"/>
</dbReference>
<dbReference type="EMBL" id="SMFO01000007">
    <property type="protein sequence ID" value="TDE03589.1"/>
    <property type="molecule type" value="Genomic_DNA"/>
</dbReference>
<comment type="function">
    <text evidence="6">Na(+)/H(+) antiporter that extrudes sodium in exchange for external protons.</text>
</comment>
<dbReference type="RefSeq" id="WP_132111375.1">
    <property type="nucleotide sequence ID" value="NZ_SMFO01000007.1"/>
</dbReference>
<comment type="catalytic activity">
    <reaction evidence="6">
        <text>Na(+)(in) + 2 H(+)(out) = Na(+)(out) + 2 H(+)(in)</text>
        <dbReference type="Rhea" id="RHEA:29251"/>
        <dbReference type="ChEBI" id="CHEBI:15378"/>
        <dbReference type="ChEBI" id="CHEBI:29101"/>
    </reaction>
</comment>
<evidence type="ECO:0000313" key="8">
    <source>
        <dbReference type="Proteomes" id="UP000294597"/>
    </source>
</evidence>
<dbReference type="InterPro" id="IPR023171">
    <property type="entry name" value="Na/H_antiporter_dom_sf"/>
</dbReference>
<feature type="transmembrane region" description="Helical" evidence="6">
    <location>
        <begin position="338"/>
        <end position="357"/>
    </location>
</feature>
<evidence type="ECO:0000256" key="5">
    <source>
        <dbReference type="ARBA" id="ARBA00023136"/>
    </source>
</evidence>
<dbReference type="Gene3D" id="1.20.1530.10">
    <property type="entry name" value="Na+/H+ antiporter like domain"/>
    <property type="match status" value="1"/>
</dbReference>
<keyword evidence="5 6" id="KW-0472">Membrane</keyword>
<dbReference type="NCBIfam" id="TIGR00773">
    <property type="entry name" value="NhaA"/>
    <property type="match status" value="1"/>
</dbReference>
<keyword evidence="6" id="KW-0050">Antiport</keyword>
<feature type="transmembrane region" description="Helical" evidence="6">
    <location>
        <begin position="306"/>
        <end position="326"/>
    </location>
</feature>
<comment type="caution">
    <text evidence="6">Lacks conserved residue(s) required for the propagation of feature annotation.</text>
</comment>
<evidence type="ECO:0000256" key="6">
    <source>
        <dbReference type="HAMAP-Rule" id="MF_01844"/>
    </source>
</evidence>
<keyword evidence="3 6" id="KW-0812">Transmembrane</keyword>
<dbReference type="Pfam" id="PF06965">
    <property type="entry name" value="Na_H_antiport_1"/>
    <property type="match status" value="1"/>
</dbReference>
<dbReference type="AlphaFoldDB" id="A0A4R5CSK7"/>
<feature type="transmembrane region" description="Helical" evidence="6">
    <location>
        <begin position="377"/>
        <end position="396"/>
    </location>
</feature>
<sequence length="433" mass="47278">MIKKVLLTPIQKFIKIESFSGILLLTATLTALLWANSSAGDLYQDILQYKVGFSIHNFELYKPLILWINDGLMAVFFFLIGLEIKREFLIGELNSAKKIAFPLLGAIGGMAFPVLFFTVLNQNPETQSGWGIPMATDIAFSLAVLKILGDRIPLSLKVFLTAFAIVDDLGAVLVIALFYSANINIMLLVAALGLLAVLYIVSFKGYYSKIVMILFGIVIWFLFLKSGIHPTLAGILLAFSVPIRQKIDTPEFLDNLTAITDKIKGAVVLKKPILSKEQLQQVDNLGEWTGKYQSPLQNLEHSLHGWVAYFIIPVFALANAGVMISSDIDLDTDLMRNIIIALVFGNSIGITSLVLIAKKAKLIEVPKDISNRQIVGVSFLAGIGFTMAIFIASLALESSPLFLDSAKIGVLIGSLISAIIGLLILNSKQTKTT</sequence>
<keyword evidence="4 6" id="KW-1133">Transmembrane helix</keyword>
<feature type="transmembrane region" description="Helical" evidence="6">
    <location>
        <begin position="169"/>
        <end position="200"/>
    </location>
</feature>
<keyword evidence="6" id="KW-0813">Transport</keyword>
<proteinExistence type="inferred from homology"/>
<keyword evidence="8" id="KW-1185">Reference proteome</keyword>
<reference evidence="7 8" key="1">
    <citation type="submission" date="2019-03" db="EMBL/GenBank/DDBJ databases">
        <title>Flavobacterium TSA-D2 sp. nov., isolated from arctic soil.</title>
        <authorList>
            <person name="Chaudhary D.K."/>
        </authorList>
    </citation>
    <scope>NUCLEOTIDE SEQUENCE [LARGE SCALE GENOMIC DNA]</scope>
    <source>
        <strain evidence="7 8">TSA-D2</strain>
    </source>
</reference>
<dbReference type="HAMAP" id="MF_01844">
    <property type="entry name" value="NhaA"/>
    <property type="match status" value="1"/>
</dbReference>
<organism evidence="7 8">
    <name type="scientific">Flavobacterium hiemivividum</name>
    <dbReference type="NCBI Taxonomy" id="2541734"/>
    <lineage>
        <taxon>Bacteria</taxon>
        <taxon>Pseudomonadati</taxon>
        <taxon>Bacteroidota</taxon>
        <taxon>Flavobacteriia</taxon>
        <taxon>Flavobacteriales</taxon>
        <taxon>Flavobacteriaceae</taxon>
        <taxon>Flavobacterium</taxon>
    </lineage>
</organism>
<comment type="similarity">
    <text evidence="6">Belongs to the NhaA Na(+)/H(+) (TC 2.A.33) antiporter family.</text>
</comment>
<dbReference type="GO" id="GO:0005886">
    <property type="term" value="C:plasma membrane"/>
    <property type="evidence" value="ECO:0007669"/>
    <property type="project" value="UniProtKB-SubCell"/>
</dbReference>
<feature type="transmembrane region" description="Helical" evidence="6">
    <location>
        <begin position="103"/>
        <end position="122"/>
    </location>
</feature>
<dbReference type="PANTHER" id="PTHR30341">
    <property type="entry name" value="SODIUM ION/PROTON ANTIPORTER NHAA-RELATED"/>
    <property type="match status" value="1"/>
</dbReference>
<keyword evidence="6" id="KW-0406">Ion transport</keyword>
<protein>
    <recommendedName>
        <fullName evidence="6">Na(+)/H(+) antiporter NhaA</fullName>
    </recommendedName>
    <alternativeName>
        <fullName evidence="6">Sodium/proton antiporter NhaA</fullName>
    </alternativeName>
</protein>
<feature type="transmembrane region" description="Helical" evidence="6">
    <location>
        <begin position="64"/>
        <end position="82"/>
    </location>
</feature>
<evidence type="ECO:0000313" key="7">
    <source>
        <dbReference type="EMBL" id="TDE03589.1"/>
    </source>
</evidence>
<dbReference type="Proteomes" id="UP000294597">
    <property type="component" value="Unassembled WGS sequence"/>
</dbReference>
<comment type="subcellular location">
    <subcellularLocation>
        <location evidence="1">Cell inner membrane</location>
        <topology evidence="1">Multi-pass membrane protein</topology>
    </subcellularLocation>
    <subcellularLocation>
        <location evidence="6">Cell membrane</location>
        <topology evidence="6">Multi-pass membrane protein</topology>
    </subcellularLocation>
</comment>
<accession>A0A4R5CSK7</accession>